<dbReference type="RefSeq" id="WP_232175248.1">
    <property type="nucleotide sequence ID" value="NZ_JAJPWV010000001.1"/>
</dbReference>
<evidence type="ECO:0000313" key="2">
    <source>
        <dbReference type="Proteomes" id="UP001199919"/>
    </source>
</evidence>
<dbReference type="Pfam" id="PF14236">
    <property type="entry name" value="DruA"/>
    <property type="match status" value="1"/>
</dbReference>
<evidence type="ECO:0000313" key="1">
    <source>
        <dbReference type="EMBL" id="MCD8739370.1"/>
    </source>
</evidence>
<reference evidence="1 2" key="1">
    <citation type="submission" date="2021-12" db="EMBL/GenBank/DDBJ databases">
        <title>Mucilaginibacter roseus genome.</title>
        <authorList>
            <person name="Ferreira J.R."/>
            <person name="Newman J.D."/>
        </authorList>
    </citation>
    <scope>NUCLEOTIDE SEQUENCE [LARGE SCALE GENOMIC DNA]</scope>
    <source>
        <strain evidence="1 2">LMG 28454</strain>
    </source>
</reference>
<protein>
    <submittedName>
        <fullName evidence="1">DUF4338 domain-containing protein</fullName>
    </submittedName>
</protein>
<accession>A0ABS8TZY1</accession>
<dbReference type="Proteomes" id="UP001199919">
    <property type="component" value="Unassembled WGS sequence"/>
</dbReference>
<comment type="caution">
    <text evidence="1">The sequence shown here is derived from an EMBL/GenBank/DDBJ whole genome shotgun (WGS) entry which is preliminary data.</text>
</comment>
<name>A0ABS8TZY1_9SPHI</name>
<organism evidence="1 2">
    <name type="scientific">Mucilaginibacter roseus</name>
    <dbReference type="NCBI Taxonomy" id="1528868"/>
    <lineage>
        <taxon>Bacteria</taxon>
        <taxon>Pseudomonadati</taxon>
        <taxon>Bacteroidota</taxon>
        <taxon>Sphingobacteriia</taxon>
        <taxon>Sphingobacteriales</taxon>
        <taxon>Sphingobacteriaceae</taxon>
        <taxon>Mucilaginibacter</taxon>
    </lineage>
</organism>
<proteinExistence type="predicted"/>
<dbReference type="EMBL" id="JAJPWV010000001">
    <property type="protein sequence ID" value="MCD8739370.1"/>
    <property type="molecule type" value="Genomic_DNA"/>
</dbReference>
<gene>
    <name evidence="1" type="ORF">LT679_02040</name>
</gene>
<keyword evidence="2" id="KW-1185">Reference proteome</keyword>
<sequence length="397" mass="46280">MEILKLPVETSDPINDVTLEDQVIKSICRDLERLNWKIKLPKKKDEYPTLVPPEVYTKEVIQKAMSYKRLEIIEKNKTWIDKHLALARKNLADGTDVLNSSVEPVIEICTTEKQHDLFRIFRYFWSSPYSEYVGRRIKLIIRDNGLPSRPVIGIAALGSPIIHIPERDEWIGWDIKTRTKNLIYTMDAYVIGALPPYNYLLGGKLMSLLLASKEVREIYEAKYKNQITFKEKRVANNLAGLFTTSLYGRSSQYNRLKFDNDLIYKVIGQTKGYGTLHLSEQTIQLMIEMLRSKGIIISHKFGDGPSWVMRVIRAAGEFLNFDGDFLLKHSFKRNIYFVPHAKNYKEFLTGQTDEIQYFNRSLVEITCFWQDRWLNNRRNNTDVISDVLSFKAKDFSI</sequence>
<dbReference type="InterPro" id="IPR025639">
    <property type="entry name" value="DruA"/>
</dbReference>